<dbReference type="PANTHER" id="PTHR44858">
    <property type="entry name" value="TETRATRICOPEPTIDE REPEAT PROTEIN 6"/>
    <property type="match status" value="1"/>
</dbReference>
<evidence type="ECO:0000256" key="1">
    <source>
        <dbReference type="ARBA" id="ARBA00022737"/>
    </source>
</evidence>
<gene>
    <name evidence="4" type="ORF">GWK09_07820</name>
</gene>
<keyword evidence="1" id="KW-0677">Repeat</keyword>
<dbReference type="AlphaFoldDB" id="A0A6P0UD76"/>
<feature type="repeat" description="TPR" evidence="3">
    <location>
        <begin position="61"/>
        <end position="94"/>
    </location>
</feature>
<evidence type="ECO:0000256" key="2">
    <source>
        <dbReference type="ARBA" id="ARBA00022803"/>
    </source>
</evidence>
<dbReference type="PROSITE" id="PS50005">
    <property type="entry name" value="TPR"/>
    <property type="match status" value="1"/>
</dbReference>
<dbReference type="InterPro" id="IPR011990">
    <property type="entry name" value="TPR-like_helical_dom_sf"/>
</dbReference>
<reference evidence="4 5" key="1">
    <citation type="submission" date="2020-01" db="EMBL/GenBank/DDBJ databases">
        <title>Muriicola jejuensis KCTC 22299.</title>
        <authorList>
            <person name="Wang G."/>
        </authorList>
    </citation>
    <scope>NUCLEOTIDE SEQUENCE [LARGE SCALE GENOMIC DNA]</scope>
    <source>
        <strain evidence="4 5">KCTC 22299</strain>
    </source>
</reference>
<dbReference type="PANTHER" id="PTHR44858:SF1">
    <property type="entry name" value="UDP-N-ACETYLGLUCOSAMINE--PEPTIDE N-ACETYLGLUCOSAMINYLTRANSFERASE SPINDLY-RELATED"/>
    <property type="match status" value="1"/>
</dbReference>
<dbReference type="SUPFAM" id="SSF48452">
    <property type="entry name" value="TPR-like"/>
    <property type="match status" value="1"/>
</dbReference>
<dbReference type="RefSeq" id="WP_163692426.1">
    <property type="nucleotide sequence ID" value="NZ_FXTW01000001.1"/>
</dbReference>
<keyword evidence="2 3" id="KW-0802">TPR repeat</keyword>
<name>A0A6P0UD76_9FLAO</name>
<dbReference type="Pfam" id="PF13174">
    <property type="entry name" value="TPR_6"/>
    <property type="match status" value="3"/>
</dbReference>
<dbReference type="Gene3D" id="1.25.40.10">
    <property type="entry name" value="Tetratricopeptide repeat domain"/>
    <property type="match status" value="2"/>
</dbReference>
<dbReference type="SMART" id="SM00028">
    <property type="entry name" value="TPR"/>
    <property type="match status" value="5"/>
</dbReference>
<dbReference type="Pfam" id="PF00515">
    <property type="entry name" value="TPR_1"/>
    <property type="match status" value="1"/>
</dbReference>
<dbReference type="InterPro" id="IPR019734">
    <property type="entry name" value="TPR_rpt"/>
</dbReference>
<dbReference type="EMBL" id="JAABOP010000001">
    <property type="protein sequence ID" value="NER10420.1"/>
    <property type="molecule type" value="Genomic_DNA"/>
</dbReference>
<comment type="caution">
    <text evidence="4">The sequence shown here is derived from an EMBL/GenBank/DDBJ whole genome shotgun (WGS) entry which is preliminary data.</text>
</comment>
<keyword evidence="5" id="KW-1185">Reference proteome</keyword>
<protein>
    <submittedName>
        <fullName evidence="4">Tetratricopeptide repeat protein</fullName>
    </submittedName>
</protein>
<dbReference type="Proteomes" id="UP000468443">
    <property type="component" value="Unassembled WGS sequence"/>
</dbReference>
<organism evidence="4 5">
    <name type="scientific">Muriicola jejuensis</name>
    <dbReference type="NCBI Taxonomy" id="504488"/>
    <lineage>
        <taxon>Bacteria</taxon>
        <taxon>Pseudomonadati</taxon>
        <taxon>Bacteroidota</taxon>
        <taxon>Flavobacteriia</taxon>
        <taxon>Flavobacteriales</taxon>
        <taxon>Flavobacteriaceae</taxon>
        <taxon>Muriicola</taxon>
    </lineage>
</organism>
<sequence>MRSYPIVFIAIFFVSICSAQSDELMSLYQQGNSYYNANKFEKAIPLYTRFIEATDEPRIIKRGLINRGLTYSKMKEYDKAIADFTEAIRIDSTDMASFVDRGLAFFQAQRYEEATLDFKYVMAKGSDKKMSENSLYWLALINYQQGNPESTIAFCDQFLNSNPSDAEVIFLRASAYSLTDNLELAINDYSRIIKDYPKAYQAYANRGVAKINLLTSKGNLTPSRKETKSACEDLRKAKELGDNSVDDMLYIYCETGN</sequence>
<evidence type="ECO:0000256" key="3">
    <source>
        <dbReference type="PROSITE-ProRule" id="PRU00339"/>
    </source>
</evidence>
<dbReference type="InterPro" id="IPR050498">
    <property type="entry name" value="Ycf3"/>
</dbReference>
<accession>A0A6P0UD76</accession>
<evidence type="ECO:0000313" key="5">
    <source>
        <dbReference type="Proteomes" id="UP000468443"/>
    </source>
</evidence>
<evidence type="ECO:0000313" key="4">
    <source>
        <dbReference type="EMBL" id="NER10420.1"/>
    </source>
</evidence>
<proteinExistence type="predicted"/>